<feature type="transmembrane region" description="Helical" evidence="1">
    <location>
        <begin position="12"/>
        <end position="36"/>
    </location>
</feature>
<evidence type="ECO:0000313" key="2">
    <source>
        <dbReference type="EMBL" id="PWJ72467.1"/>
    </source>
</evidence>
<sequence length="225" mass="23865">MKKGLKETILRLVILLAGLTVAHLGVTLFLLADLGADPFNVLVQGIFRTTKSLSGWAFLTHGYTHMAICFLIIIVLLITDRSYIKLGTIVCMICGGPIIDFFTGLLNGIVNSGNPFIIRIITLAAGCVILAFGMTIVMKSDAGVGPNDLVAIVISDKLHFAFGPTRIGTDVCFVAVGFLLGGALNIGTIICAFLVGPVAQIFLPVSGRIVEFIMHTFTPEKGEGA</sequence>
<keyword evidence="1" id="KW-1133">Transmembrane helix</keyword>
<gene>
    <name evidence="2" type="ORF">C7383_11878</name>
</gene>
<feature type="transmembrane region" description="Helical" evidence="1">
    <location>
        <begin position="56"/>
        <end position="79"/>
    </location>
</feature>
<dbReference type="AlphaFoldDB" id="A0AB73SYH1"/>
<protein>
    <recommendedName>
        <fullName evidence="4">YitT family protein</fullName>
    </recommendedName>
</protein>
<dbReference type="Pfam" id="PF19700">
    <property type="entry name" value="DUF6198"/>
    <property type="match status" value="1"/>
</dbReference>
<accession>A0AB73SYH1</accession>
<evidence type="ECO:0000313" key="3">
    <source>
        <dbReference type="Proteomes" id="UP000245412"/>
    </source>
</evidence>
<proteinExistence type="predicted"/>
<dbReference type="InterPro" id="IPR038750">
    <property type="entry name" value="YczE/YyaS-like"/>
</dbReference>
<evidence type="ECO:0000256" key="1">
    <source>
        <dbReference type="SAM" id="Phobius"/>
    </source>
</evidence>
<reference evidence="2 3" key="1">
    <citation type="submission" date="2018-05" db="EMBL/GenBank/DDBJ databases">
        <authorList>
            <person name="Goeker M."/>
            <person name="Huntemann M."/>
            <person name="Clum A."/>
            <person name="Pillay M."/>
            <person name="Palaniappan K."/>
            <person name="Varghese N."/>
            <person name="Mikhailova N."/>
            <person name="Stamatis D."/>
            <person name="Reddy T."/>
            <person name="Daum C."/>
            <person name="Shapiro N."/>
            <person name="Ivanova N."/>
            <person name="Kyrpides N."/>
            <person name="Woyke T."/>
        </authorList>
    </citation>
    <scope>NUCLEOTIDE SEQUENCE [LARGE SCALE GENOMIC DNA]</scope>
    <source>
        <strain evidence="2 3">DSM 26524</strain>
    </source>
</reference>
<name>A0AB73SYH1_9FIRM</name>
<organism evidence="2 3">
    <name type="scientific">Murimonas intestini</name>
    <dbReference type="NCBI Taxonomy" id="1337051"/>
    <lineage>
        <taxon>Bacteria</taxon>
        <taxon>Bacillati</taxon>
        <taxon>Bacillota</taxon>
        <taxon>Clostridia</taxon>
        <taxon>Lachnospirales</taxon>
        <taxon>Lachnospiraceae</taxon>
        <taxon>Murimonas</taxon>
    </lineage>
</organism>
<keyword evidence="3" id="KW-1185">Reference proteome</keyword>
<feature type="transmembrane region" description="Helical" evidence="1">
    <location>
        <begin position="116"/>
        <end position="137"/>
    </location>
</feature>
<evidence type="ECO:0008006" key="4">
    <source>
        <dbReference type="Google" id="ProtNLM"/>
    </source>
</evidence>
<dbReference type="EMBL" id="QGGY01000018">
    <property type="protein sequence ID" value="PWJ72467.1"/>
    <property type="molecule type" value="Genomic_DNA"/>
</dbReference>
<keyword evidence="1" id="KW-0472">Membrane</keyword>
<dbReference type="RefSeq" id="WP_257497553.1">
    <property type="nucleotide sequence ID" value="NZ_JANKBI010000018.1"/>
</dbReference>
<dbReference type="Proteomes" id="UP000245412">
    <property type="component" value="Unassembled WGS sequence"/>
</dbReference>
<comment type="caution">
    <text evidence="2">The sequence shown here is derived from an EMBL/GenBank/DDBJ whole genome shotgun (WGS) entry which is preliminary data.</text>
</comment>
<dbReference type="PANTHER" id="PTHR40078">
    <property type="entry name" value="INTEGRAL MEMBRANE PROTEIN-RELATED"/>
    <property type="match status" value="1"/>
</dbReference>
<keyword evidence="1" id="KW-0812">Transmembrane</keyword>
<dbReference type="PANTHER" id="PTHR40078:SF1">
    <property type="entry name" value="INTEGRAL MEMBRANE PROTEIN"/>
    <property type="match status" value="1"/>
</dbReference>
<feature type="transmembrane region" description="Helical" evidence="1">
    <location>
        <begin position="86"/>
        <end position="110"/>
    </location>
</feature>